<evidence type="ECO:0000259" key="3">
    <source>
        <dbReference type="Pfam" id="PF15420"/>
    </source>
</evidence>
<feature type="transmembrane region" description="Helical" evidence="1">
    <location>
        <begin position="87"/>
        <end position="104"/>
    </location>
</feature>
<dbReference type="InterPro" id="IPR027787">
    <property type="entry name" value="Alpha/beta-hydrolase_catalytic"/>
</dbReference>
<feature type="transmembrane region" description="Helical" evidence="1">
    <location>
        <begin position="49"/>
        <end position="75"/>
    </location>
</feature>
<accession>A0A6J6TCB3</accession>
<dbReference type="InterPro" id="IPR027788">
    <property type="entry name" value="Alpha/beta-hydrolase_N_dom"/>
</dbReference>
<dbReference type="Pfam" id="PF10081">
    <property type="entry name" value="Abhydrolase_9"/>
    <property type="match status" value="1"/>
</dbReference>
<dbReference type="AlphaFoldDB" id="A0A6J6TCB3"/>
<name>A0A6J6TCB3_9ZZZZ</name>
<protein>
    <submittedName>
        <fullName evidence="4">Unannotated protein</fullName>
    </submittedName>
</protein>
<reference evidence="4" key="1">
    <citation type="submission" date="2020-05" db="EMBL/GenBank/DDBJ databases">
        <authorList>
            <person name="Chiriac C."/>
            <person name="Salcher M."/>
            <person name="Ghai R."/>
            <person name="Kavagutti S V."/>
        </authorList>
    </citation>
    <scope>NUCLEOTIDE SEQUENCE</scope>
</reference>
<keyword evidence="1" id="KW-0812">Transmembrane</keyword>
<proteinExistence type="predicted"/>
<dbReference type="Pfam" id="PF15420">
    <property type="entry name" value="Abhydrolase_9_N"/>
    <property type="match status" value="1"/>
</dbReference>
<dbReference type="EMBL" id="CAEZYZ010000066">
    <property type="protein sequence ID" value="CAB4744444.1"/>
    <property type="molecule type" value="Genomic_DNA"/>
</dbReference>
<organism evidence="4">
    <name type="scientific">freshwater metagenome</name>
    <dbReference type="NCBI Taxonomy" id="449393"/>
    <lineage>
        <taxon>unclassified sequences</taxon>
        <taxon>metagenomes</taxon>
        <taxon>ecological metagenomes</taxon>
    </lineage>
</organism>
<keyword evidence="1" id="KW-1133">Transmembrane helix</keyword>
<evidence type="ECO:0000313" key="4">
    <source>
        <dbReference type="EMBL" id="CAB4744444.1"/>
    </source>
</evidence>
<feature type="domain" description="Alpha/beta-hydrolase catalytic" evidence="2">
    <location>
        <begin position="272"/>
        <end position="558"/>
    </location>
</feature>
<gene>
    <name evidence="4" type="ORF">UFOPK2810_00520</name>
</gene>
<evidence type="ECO:0000256" key="1">
    <source>
        <dbReference type="SAM" id="Phobius"/>
    </source>
</evidence>
<keyword evidence="1" id="KW-0472">Membrane</keyword>
<evidence type="ECO:0000259" key="2">
    <source>
        <dbReference type="Pfam" id="PF10081"/>
    </source>
</evidence>
<sequence length="571" mass="59960">MMADMSNATSIRDLPQRRIVRRAPSISGLVVAALGYAAALTPSLLPHPLTFLLLLTVLGTLSGYAAGASASWAVNKIPWIRRHHPRVGIQVAIAVVAWVPALIFTPVSVGWQAEQQSALDMPSALPSTVTVVVVTAIIATVLLIAGRSIRLATNRAAALLIRRGPLHSWISSRQPSHVHRSIAAVRVAVAGILIVGAYALIQIGLGLLISSYDAENASASGQSSDGVGVNSGGADSLAPWATLGREGRYFVSNAMTAAAIEAVTGNPAQMPVRVYVGMEQAQTPDERSALAVAELDRVGAWDRSYLAIMAATGTGWIDPDAINSMEIVTGGDVTSVAVQYSAVPSWIGFVVDPATTQVQNDSTVNAILAAWRAKPAGARPELILFGESLGAFGSQAAWPEGSSPAEVTSEIGRIIWIGPPSQSRLWKQWQADRSAGPMWQPVIGDGSIARVFISDVELEAATPPTGPAITFSAHPNDPVVYWSPDLLLEKLDWLDAPLGPGVDTHMLWYPVITYLQVGMDLISGGAPPEVGHNYAADAGPAIALTVNPPGWTLAKTKALVAALPELSYVTG</sequence>
<feature type="domain" description="Alpha/beta-hydrolase N-terminal" evidence="3">
    <location>
        <begin position="40"/>
        <end position="253"/>
    </location>
</feature>
<feature type="transmembrane region" description="Helical" evidence="1">
    <location>
        <begin position="183"/>
        <end position="209"/>
    </location>
</feature>
<feature type="transmembrane region" description="Helical" evidence="1">
    <location>
        <begin position="124"/>
        <end position="145"/>
    </location>
</feature>